<dbReference type="KEGG" id="auh:AWM75_06410"/>
<dbReference type="InterPro" id="IPR002539">
    <property type="entry name" value="MaoC-like_dom"/>
</dbReference>
<sequence>MKLTHKQILGPFNSQPINQATIQAYAQASGDFNPIHLDQAAAQAAGFDRQIVHGMLSMGICLQLLTKNFPSDSQFYDYDVKFSQPLLVDQAISLEAQVSKLDDHQAQLKLTARTLDQPDIIILKGKIKLKF</sequence>
<dbReference type="Proteomes" id="UP000062260">
    <property type="component" value="Chromosome"/>
</dbReference>
<dbReference type="OrthoDB" id="9801625at2"/>
<dbReference type="AlphaFoldDB" id="A0A0X8FLS4"/>
<dbReference type="InterPro" id="IPR003965">
    <property type="entry name" value="Fatty_acid_synthase"/>
</dbReference>
<dbReference type="GO" id="GO:0006633">
    <property type="term" value="P:fatty acid biosynthetic process"/>
    <property type="evidence" value="ECO:0007669"/>
    <property type="project" value="InterPro"/>
</dbReference>
<dbReference type="STRING" id="128944.AWM75_06410"/>
<reference evidence="2" key="2">
    <citation type="submission" date="2016-01" db="EMBL/GenBank/DDBJ databases">
        <title>Six Aerococcus type strain genome sequencing and assembly using PacBio and Illumina Hiseq.</title>
        <authorList>
            <person name="Carkaci D."/>
            <person name="Dargis R."/>
            <person name="Nielsen X.C."/>
            <person name="Skovgaard O."/>
            <person name="Fuursted K."/>
            <person name="Christensen J.J."/>
        </authorList>
    </citation>
    <scope>NUCLEOTIDE SEQUENCE [LARGE SCALE GENOMIC DNA]</scope>
    <source>
        <strain evidence="2">CCUG42038B</strain>
    </source>
</reference>
<dbReference type="PRINTS" id="PR01483">
    <property type="entry name" value="FASYNTHASE"/>
</dbReference>
<dbReference type="RefSeq" id="WP_067979773.1">
    <property type="nucleotide sequence ID" value="NZ_CP014163.1"/>
</dbReference>
<keyword evidence="2" id="KW-1185">Reference proteome</keyword>
<dbReference type="PANTHER" id="PTHR43841">
    <property type="entry name" value="3-HYDROXYACYL-THIOESTER DEHYDRATASE HTDX-RELATED"/>
    <property type="match status" value="1"/>
</dbReference>
<dbReference type="GO" id="GO:0005835">
    <property type="term" value="C:fatty acid synthase complex"/>
    <property type="evidence" value="ECO:0007669"/>
    <property type="project" value="InterPro"/>
</dbReference>
<organism evidence="1 2">
    <name type="scientific">Aerococcus urinaehominis</name>
    <dbReference type="NCBI Taxonomy" id="128944"/>
    <lineage>
        <taxon>Bacteria</taxon>
        <taxon>Bacillati</taxon>
        <taxon>Bacillota</taxon>
        <taxon>Bacilli</taxon>
        <taxon>Lactobacillales</taxon>
        <taxon>Aerococcaceae</taxon>
        <taxon>Aerococcus</taxon>
    </lineage>
</organism>
<protein>
    <submittedName>
        <fullName evidence="1">Uncharacterized protein</fullName>
    </submittedName>
</protein>
<dbReference type="SUPFAM" id="SSF54637">
    <property type="entry name" value="Thioesterase/thiol ester dehydrase-isomerase"/>
    <property type="match status" value="1"/>
</dbReference>
<name>A0A0X8FLS4_9LACT</name>
<dbReference type="PANTHER" id="PTHR43841:SF3">
    <property type="entry name" value="(3R)-HYDROXYACYL-ACP DEHYDRATASE SUBUNIT HADB"/>
    <property type="match status" value="1"/>
</dbReference>
<dbReference type="GO" id="GO:0004312">
    <property type="term" value="F:fatty acid synthase activity"/>
    <property type="evidence" value="ECO:0007669"/>
    <property type="project" value="InterPro"/>
</dbReference>
<evidence type="ECO:0000313" key="2">
    <source>
        <dbReference type="Proteomes" id="UP000062260"/>
    </source>
</evidence>
<dbReference type="EMBL" id="CP014163">
    <property type="protein sequence ID" value="AMB99635.1"/>
    <property type="molecule type" value="Genomic_DNA"/>
</dbReference>
<dbReference type="Gene3D" id="3.10.129.10">
    <property type="entry name" value="Hotdog Thioesterase"/>
    <property type="match status" value="1"/>
</dbReference>
<gene>
    <name evidence="1" type="ORF">AWM75_06410</name>
</gene>
<dbReference type="InterPro" id="IPR029069">
    <property type="entry name" value="HotDog_dom_sf"/>
</dbReference>
<reference evidence="1 2" key="1">
    <citation type="journal article" date="2016" name="Genome Announc.">
        <title>Complete Genome Sequences of Aerococcus christensenii CCUG 28831T, Aerococcus sanguinicola CCUG 43001T, Aerococcus urinae CCUG 36881T, Aerococcus urinaeequi CCUG 28094T, Aerococcus urinaehominis CCUG 42038 BT, and Aerococcus viridans CCUG 4311T.</title>
        <authorList>
            <person name="Carkaci D."/>
            <person name="Dargis R."/>
            <person name="Nielsen X.C."/>
            <person name="Skovgaard O."/>
            <person name="Fuursted K."/>
            <person name="Christensen J.J."/>
        </authorList>
    </citation>
    <scope>NUCLEOTIDE SEQUENCE [LARGE SCALE GENOMIC DNA]</scope>
    <source>
        <strain evidence="1 2">CCUG42038B</strain>
    </source>
</reference>
<dbReference type="Pfam" id="PF01575">
    <property type="entry name" value="MaoC_dehydratas"/>
    <property type="match status" value="1"/>
</dbReference>
<proteinExistence type="predicted"/>
<evidence type="ECO:0000313" key="1">
    <source>
        <dbReference type="EMBL" id="AMB99635.1"/>
    </source>
</evidence>
<accession>A0A0X8FLS4</accession>